<evidence type="ECO:0000259" key="1">
    <source>
        <dbReference type="Pfam" id="PF01979"/>
    </source>
</evidence>
<dbReference type="Gene3D" id="3.20.20.140">
    <property type="entry name" value="Metal-dependent hydrolases"/>
    <property type="match status" value="1"/>
</dbReference>
<dbReference type="PANTHER" id="PTHR43668">
    <property type="entry name" value="ALLANTOINASE"/>
    <property type="match status" value="1"/>
</dbReference>
<dbReference type="EMBL" id="SZPY01000002">
    <property type="protein sequence ID" value="TKI62445.1"/>
    <property type="molecule type" value="Genomic_DNA"/>
</dbReference>
<dbReference type="OrthoDB" id="9775759at2"/>
<dbReference type="InterPro" id="IPR006680">
    <property type="entry name" value="Amidohydro-rel"/>
</dbReference>
<dbReference type="GO" id="GO:0006145">
    <property type="term" value="P:purine nucleobase catabolic process"/>
    <property type="evidence" value="ECO:0007669"/>
    <property type="project" value="TreeGrafter"/>
</dbReference>
<dbReference type="InterPro" id="IPR032466">
    <property type="entry name" value="Metal_Hydrolase"/>
</dbReference>
<dbReference type="SUPFAM" id="SSF51338">
    <property type="entry name" value="Composite domain of metallo-dependent hydrolases"/>
    <property type="match status" value="1"/>
</dbReference>
<dbReference type="GO" id="GO:0005737">
    <property type="term" value="C:cytoplasm"/>
    <property type="evidence" value="ECO:0007669"/>
    <property type="project" value="TreeGrafter"/>
</dbReference>
<sequence>MSELDLIITNVQAVLPGQAEPQSVDLGIKDGKFARIEANLDPALADAVVDGGGKTAFPGVVDAHQHWGIYNPLPTDVRTESRASAQGGVTTSLSYMRSGQYYLNKSGDYAEFFPEVLDLTAGNAAIDYTYHLAPMSKSQIAEIPALVKDHGVTSFKVFMFYGSYGLHGRSEDQSKFLMTPEGERYDYAHFEFVMRGVQKAREENPEIADQISLSLHCETAEIMAAYTKMVEEDGTLTGLPAYSASRPPHSEGLAVTIASYLAHETNLPTINLLHLTSRKAVEAALTMAAAFPHIDFRREVTVGHLLADCDTAHGVGGKVNPPLRPREDVEALWGYLLDGKIDWVVSDHACCKEELKFGEPKDDVFVAKSGFGGAEYLLAGMVSEGRKRGLSLGRIAELTAQNPAERYGLGKTKGSIAVGKDADVALVDLATDWTVRAEESVSSQEYTPFEGAELTAKVTDTFLRGTQIMIDGVVTDETNGRYLARPTA</sequence>
<organism evidence="2 3">
    <name type="scientific">Nocardioides jishulii</name>
    <dbReference type="NCBI Taxonomy" id="2575440"/>
    <lineage>
        <taxon>Bacteria</taxon>
        <taxon>Bacillati</taxon>
        <taxon>Actinomycetota</taxon>
        <taxon>Actinomycetes</taxon>
        <taxon>Propionibacteriales</taxon>
        <taxon>Nocardioidaceae</taxon>
        <taxon>Nocardioides</taxon>
    </lineage>
</organism>
<dbReference type="InterPro" id="IPR011059">
    <property type="entry name" value="Metal-dep_hydrolase_composite"/>
</dbReference>
<feature type="domain" description="Amidohydrolase-related" evidence="1">
    <location>
        <begin position="308"/>
        <end position="466"/>
    </location>
</feature>
<dbReference type="AlphaFoldDB" id="A0A4U2YP59"/>
<name>A0A4U2YP59_9ACTN</name>
<gene>
    <name evidence="2" type="ORF">FC770_08635</name>
</gene>
<dbReference type="GO" id="GO:0004038">
    <property type="term" value="F:allantoinase activity"/>
    <property type="evidence" value="ECO:0007669"/>
    <property type="project" value="TreeGrafter"/>
</dbReference>
<evidence type="ECO:0000313" key="3">
    <source>
        <dbReference type="Proteomes" id="UP000307808"/>
    </source>
</evidence>
<protein>
    <submittedName>
        <fullName evidence="2">Hydantoinase</fullName>
    </submittedName>
</protein>
<dbReference type="SUPFAM" id="SSF51556">
    <property type="entry name" value="Metallo-dependent hydrolases"/>
    <property type="match status" value="1"/>
</dbReference>
<dbReference type="Proteomes" id="UP000307808">
    <property type="component" value="Unassembled WGS sequence"/>
</dbReference>
<dbReference type="RefSeq" id="WP_137065714.1">
    <property type="nucleotide sequence ID" value="NZ_CP040748.1"/>
</dbReference>
<dbReference type="Pfam" id="PF01979">
    <property type="entry name" value="Amidohydro_1"/>
    <property type="match status" value="1"/>
</dbReference>
<reference evidence="2 3" key="1">
    <citation type="submission" date="2019-04" db="EMBL/GenBank/DDBJ databases">
        <authorList>
            <person name="Dong K."/>
        </authorList>
    </citation>
    <scope>NUCLEOTIDE SEQUENCE [LARGE SCALE GENOMIC DNA]</scope>
    <source>
        <strain evidence="3">dk3543</strain>
    </source>
</reference>
<accession>A0A4U2YP59</accession>
<comment type="caution">
    <text evidence="2">The sequence shown here is derived from an EMBL/GenBank/DDBJ whole genome shotgun (WGS) entry which is preliminary data.</text>
</comment>
<evidence type="ECO:0000313" key="2">
    <source>
        <dbReference type="EMBL" id="TKI62445.1"/>
    </source>
</evidence>
<keyword evidence="3" id="KW-1185">Reference proteome</keyword>
<proteinExistence type="predicted"/>
<dbReference type="InterPro" id="IPR050138">
    <property type="entry name" value="DHOase/Allantoinase_Hydrolase"/>
</dbReference>
<dbReference type="PANTHER" id="PTHR43668:SF2">
    <property type="entry name" value="ALLANTOINASE"/>
    <property type="match status" value="1"/>
</dbReference>